<dbReference type="RefSeq" id="WP_144867446.1">
    <property type="nucleotide sequence ID" value="NZ_CP139098.1"/>
</dbReference>
<dbReference type="EMBL" id="JAGGKI010000003">
    <property type="protein sequence ID" value="MBP1892337.1"/>
    <property type="molecule type" value="Genomic_DNA"/>
</dbReference>
<dbReference type="PROSITE" id="PS51186">
    <property type="entry name" value="GNAT"/>
    <property type="match status" value="1"/>
</dbReference>
<evidence type="ECO:0000259" key="3">
    <source>
        <dbReference type="PROSITE" id="PS51186"/>
    </source>
</evidence>
<dbReference type="InterPro" id="IPR016181">
    <property type="entry name" value="Acyl_CoA_acyltransferase"/>
</dbReference>
<gene>
    <name evidence="4" type="ORF">J2Z18_001413</name>
</gene>
<dbReference type="PANTHER" id="PTHR43420:SF52">
    <property type="entry name" value="N-ACETYLTRANSFERASE YODP"/>
    <property type="match status" value="1"/>
</dbReference>
<dbReference type="PANTHER" id="PTHR43420">
    <property type="entry name" value="ACETYLTRANSFERASE"/>
    <property type="match status" value="1"/>
</dbReference>
<reference evidence="4 5" key="1">
    <citation type="submission" date="2021-03" db="EMBL/GenBank/DDBJ databases">
        <title>Genomic Encyclopedia of Type Strains, Phase IV (KMG-IV): sequencing the most valuable type-strain genomes for metagenomic binning, comparative biology and taxonomic classification.</title>
        <authorList>
            <person name="Goeker M."/>
        </authorList>
    </citation>
    <scope>NUCLEOTIDE SEQUENCE [LARGE SCALE GENOMIC DNA]</scope>
    <source>
        <strain evidence="4 5">DSM 15596</strain>
    </source>
</reference>
<proteinExistence type="predicted"/>
<accession>A0ABS4F8D2</accession>
<evidence type="ECO:0000256" key="2">
    <source>
        <dbReference type="ARBA" id="ARBA00023315"/>
    </source>
</evidence>
<organism evidence="4 5">
    <name type="scientific">Paenibacillus lactis</name>
    <dbReference type="NCBI Taxonomy" id="228574"/>
    <lineage>
        <taxon>Bacteria</taxon>
        <taxon>Bacillati</taxon>
        <taxon>Bacillota</taxon>
        <taxon>Bacilli</taxon>
        <taxon>Bacillales</taxon>
        <taxon>Paenibacillaceae</taxon>
        <taxon>Paenibacillus</taxon>
    </lineage>
</organism>
<keyword evidence="2" id="KW-0012">Acyltransferase</keyword>
<dbReference type="InterPro" id="IPR000182">
    <property type="entry name" value="GNAT_dom"/>
</dbReference>
<dbReference type="InterPro" id="IPR050680">
    <property type="entry name" value="YpeA/RimI_acetyltransf"/>
</dbReference>
<keyword evidence="5" id="KW-1185">Reference proteome</keyword>
<dbReference type="Gene3D" id="3.40.630.30">
    <property type="match status" value="1"/>
</dbReference>
<comment type="caution">
    <text evidence="4">The sequence shown here is derived from an EMBL/GenBank/DDBJ whole genome shotgun (WGS) entry which is preliminary data.</text>
</comment>
<evidence type="ECO:0000256" key="1">
    <source>
        <dbReference type="ARBA" id="ARBA00022679"/>
    </source>
</evidence>
<sequence>MGSKLRIHQADGCDLNAVAALFNQYRMFYGKPDDAAGAARFIGERLELRDSVIFVAAAFQEPADAAWEAAGFVQLYPSFSSLSMSRLWILNDLYVAKEFRGHGIGRMLLNQAKEHAVRSGAAGLTLSTHPGNLAARRLYESAGYVEDSEFICYNLSLQNTAR</sequence>
<feature type="domain" description="N-acetyltransferase" evidence="3">
    <location>
        <begin position="5"/>
        <end position="162"/>
    </location>
</feature>
<dbReference type="CDD" id="cd04301">
    <property type="entry name" value="NAT_SF"/>
    <property type="match status" value="1"/>
</dbReference>
<name>A0ABS4F8D2_9BACL</name>
<evidence type="ECO:0000313" key="4">
    <source>
        <dbReference type="EMBL" id="MBP1892337.1"/>
    </source>
</evidence>
<dbReference type="GeneID" id="95403445"/>
<dbReference type="Pfam" id="PF00583">
    <property type="entry name" value="Acetyltransf_1"/>
    <property type="match status" value="1"/>
</dbReference>
<dbReference type="SUPFAM" id="SSF55729">
    <property type="entry name" value="Acyl-CoA N-acyltransferases (Nat)"/>
    <property type="match status" value="1"/>
</dbReference>
<dbReference type="Proteomes" id="UP000706926">
    <property type="component" value="Unassembled WGS sequence"/>
</dbReference>
<keyword evidence="1" id="KW-0808">Transferase</keyword>
<protein>
    <submittedName>
        <fullName evidence="4">Ribosomal protein S18 acetylase RimI-like enzyme</fullName>
    </submittedName>
</protein>
<evidence type="ECO:0000313" key="5">
    <source>
        <dbReference type="Proteomes" id="UP000706926"/>
    </source>
</evidence>